<protein>
    <submittedName>
        <fullName evidence="3">Uncharacterized protein LOC105426728</fullName>
    </submittedName>
</protein>
<feature type="transmembrane region" description="Helical" evidence="1">
    <location>
        <begin position="414"/>
        <end position="433"/>
    </location>
</feature>
<dbReference type="GeneID" id="105426728"/>
<keyword evidence="2" id="KW-1185">Reference proteome</keyword>
<sequence>MKALFNLCADNVNDLLPYLKNRLMSGKAQVVKEILKFLEKTEESKRNVIVEKLVKFDVIFVMCNMMQTSDEDFVKAVLECFKIVSAYKEFYENQAAIIAVESMLRLSYCIHKSLKNSRLFEKLVENVSYILAKSLKLDVNLDTSCILQQVVFFVKNLNIKDLQKDDLKFAAVTMLNVVLQKQETFDEDTDMETIIDICHNALKSMTDIVKYGDDDNTILFAADLLCSTCACSSRFCLMQDSSEENQTQSQLKICQRIDRLESCVYNTMMDLIIPLCAKNADLSRVDSIGFHRSLISCLNNLYQLKNCNKDDLSNHLTVNGYLKRFLYLSVSVPENLRRSICTLLSRILSTLGKAAFSINKIQLANILQRNLVELLKDPKERWNDVVASREKNGSILIILLYYHYFGTQEYGRTIFFYITVLFLFNVLTFMSLFRSNVVSLESLIARIMLLPRTLPISDVILKPLLFLFAVTSLAHPRPHLLYHYENAITKLMNILQRLDISKFYTHHIDLLRYCLECPNISQNLMNQILNLWLIESDGDVKPLLFNCNKVVQHLLMVIHTDYFTSVIHVAAKGLRQFIQIMKDDKQLIDQVADKVWRMLPNILSSYQSDYVAHIDTVLELANITRPSTIPIPFIIRSADYIVNIILKKNIDSKLMTLFLTQAYILLDAAVSCKSFEVLKIYIQKFLLLKQLYVYGFSEQRSQLSTASIKLLAYILHCQKESLIKCRKPLKVHIKDLVQMLNYARISPDWTVNEMLFICELLTSDNNKSAIILQNITTKTDDVYMLINLYEMLHLILPQKDPISKDIVYQSLLTLLEFCNVNVPTLMQHLCTVMSNYELIFNVNIQQISCHFLKFITAWLHYRKANCKDVLWNPRKLYKTPFDEALDKLKEYSIILNDKGMENAYQDLQSALSQFQ</sequence>
<keyword evidence="1" id="KW-1133">Transmembrane helix</keyword>
<dbReference type="RefSeq" id="XP_025073919.1">
    <property type="nucleotide sequence ID" value="XM_025218134.1"/>
</dbReference>
<reference evidence="3" key="1">
    <citation type="submission" date="2025-08" db="UniProtKB">
        <authorList>
            <consortium name="RefSeq"/>
        </authorList>
    </citation>
    <scope>IDENTIFICATION</scope>
</reference>
<dbReference type="AlphaFoldDB" id="A0A8N1S4U2"/>
<proteinExistence type="predicted"/>
<evidence type="ECO:0000313" key="2">
    <source>
        <dbReference type="Proteomes" id="UP000504615"/>
    </source>
</evidence>
<dbReference type="Proteomes" id="UP000504615">
    <property type="component" value="Unplaced"/>
</dbReference>
<name>A0A8N1S4U2_9HYME</name>
<accession>A0A8N1S4U2</accession>
<evidence type="ECO:0000256" key="1">
    <source>
        <dbReference type="SAM" id="Phobius"/>
    </source>
</evidence>
<dbReference type="OrthoDB" id="5382468at2759"/>
<dbReference type="InterPro" id="IPR011989">
    <property type="entry name" value="ARM-like"/>
</dbReference>
<gene>
    <name evidence="3" type="primary">LOC105426728</name>
</gene>
<evidence type="ECO:0000313" key="3">
    <source>
        <dbReference type="RefSeq" id="XP_025073919.1"/>
    </source>
</evidence>
<keyword evidence="1" id="KW-0812">Transmembrane</keyword>
<dbReference type="SUPFAM" id="SSF48371">
    <property type="entry name" value="ARM repeat"/>
    <property type="match status" value="1"/>
</dbReference>
<organism evidence="2 3">
    <name type="scientific">Pogonomyrmex barbatus</name>
    <name type="common">red harvester ant</name>
    <dbReference type="NCBI Taxonomy" id="144034"/>
    <lineage>
        <taxon>Eukaryota</taxon>
        <taxon>Metazoa</taxon>
        <taxon>Ecdysozoa</taxon>
        <taxon>Arthropoda</taxon>
        <taxon>Hexapoda</taxon>
        <taxon>Insecta</taxon>
        <taxon>Pterygota</taxon>
        <taxon>Neoptera</taxon>
        <taxon>Endopterygota</taxon>
        <taxon>Hymenoptera</taxon>
        <taxon>Apocrita</taxon>
        <taxon>Aculeata</taxon>
        <taxon>Formicoidea</taxon>
        <taxon>Formicidae</taxon>
        <taxon>Myrmicinae</taxon>
        <taxon>Pogonomyrmex</taxon>
    </lineage>
</organism>
<dbReference type="InterPro" id="IPR016024">
    <property type="entry name" value="ARM-type_fold"/>
</dbReference>
<dbReference type="Gene3D" id="1.25.10.10">
    <property type="entry name" value="Leucine-rich Repeat Variant"/>
    <property type="match status" value="1"/>
</dbReference>
<feature type="transmembrane region" description="Helical" evidence="1">
    <location>
        <begin position="454"/>
        <end position="474"/>
    </location>
</feature>
<keyword evidence="1" id="KW-0472">Membrane</keyword>